<comment type="caution">
    <text evidence="1">The sequence shown here is derived from an EMBL/GenBank/DDBJ whole genome shotgun (WGS) entry which is preliminary data.</text>
</comment>
<dbReference type="Proteomes" id="UP001589738">
    <property type="component" value="Unassembled WGS sequence"/>
</dbReference>
<name>A0ABV6KUA4_9BACI</name>
<organism evidence="1 2">
    <name type="scientific">Robertmurraya beringensis</name>
    <dbReference type="NCBI Taxonomy" id="641660"/>
    <lineage>
        <taxon>Bacteria</taxon>
        <taxon>Bacillati</taxon>
        <taxon>Bacillota</taxon>
        <taxon>Bacilli</taxon>
        <taxon>Bacillales</taxon>
        <taxon>Bacillaceae</taxon>
        <taxon>Robertmurraya</taxon>
    </lineage>
</organism>
<accession>A0ABV6KUA4</accession>
<proteinExistence type="predicted"/>
<evidence type="ECO:0000313" key="1">
    <source>
        <dbReference type="EMBL" id="MFC0476916.1"/>
    </source>
</evidence>
<evidence type="ECO:0000313" key="2">
    <source>
        <dbReference type="Proteomes" id="UP001589738"/>
    </source>
</evidence>
<protein>
    <submittedName>
        <fullName evidence="1">Uncharacterized protein</fullName>
    </submittedName>
</protein>
<dbReference type="EMBL" id="JBHLUU010000114">
    <property type="protein sequence ID" value="MFC0476916.1"/>
    <property type="molecule type" value="Genomic_DNA"/>
</dbReference>
<keyword evidence="2" id="KW-1185">Reference proteome</keyword>
<reference evidence="1 2" key="1">
    <citation type="submission" date="2024-09" db="EMBL/GenBank/DDBJ databases">
        <authorList>
            <person name="Sun Q."/>
            <person name="Mori K."/>
        </authorList>
    </citation>
    <scope>NUCLEOTIDE SEQUENCE [LARGE SCALE GENOMIC DNA]</scope>
    <source>
        <strain evidence="1 2">CGMCC 1.9126</strain>
    </source>
</reference>
<gene>
    <name evidence="1" type="ORF">ACFFHF_17065</name>
</gene>
<dbReference type="RefSeq" id="WP_160548319.1">
    <property type="nucleotide sequence ID" value="NZ_JBHLUU010000114.1"/>
</dbReference>
<sequence length="77" mass="8987">MRLKYYVEMKDLSNAEEWSNKIDIYGYENEVTVMAMGFIKTYPITDSVSMVNCINEIVEKLEKVNCVVINREDKRAA</sequence>